<gene>
    <name evidence="2" type="ORF">ALMOND_2B018396</name>
</gene>
<accession>A0A5E4GG20</accession>
<dbReference type="InterPro" id="IPR018289">
    <property type="entry name" value="MULE_transposase_dom"/>
</dbReference>
<evidence type="ECO:0000313" key="2">
    <source>
        <dbReference type="EMBL" id="VVA38492.1"/>
    </source>
</evidence>
<organism evidence="2 3">
    <name type="scientific">Prunus dulcis</name>
    <name type="common">Almond</name>
    <name type="synonym">Amygdalus dulcis</name>
    <dbReference type="NCBI Taxonomy" id="3755"/>
    <lineage>
        <taxon>Eukaryota</taxon>
        <taxon>Viridiplantae</taxon>
        <taxon>Streptophyta</taxon>
        <taxon>Embryophyta</taxon>
        <taxon>Tracheophyta</taxon>
        <taxon>Spermatophyta</taxon>
        <taxon>Magnoliopsida</taxon>
        <taxon>eudicotyledons</taxon>
        <taxon>Gunneridae</taxon>
        <taxon>Pentapetalae</taxon>
        <taxon>rosids</taxon>
        <taxon>fabids</taxon>
        <taxon>Rosales</taxon>
        <taxon>Rosaceae</taxon>
        <taxon>Amygdaloideae</taxon>
        <taxon>Amygdaleae</taxon>
        <taxon>Prunus</taxon>
    </lineage>
</organism>
<reference evidence="3" key="1">
    <citation type="journal article" date="2020" name="Plant J.">
        <title>Transposons played a major role in the diversification between the closely related almond and peach genomes: results from the almond genome sequence.</title>
        <authorList>
            <person name="Alioto T."/>
            <person name="Alexiou K.G."/>
            <person name="Bardil A."/>
            <person name="Barteri F."/>
            <person name="Castanera R."/>
            <person name="Cruz F."/>
            <person name="Dhingra A."/>
            <person name="Duval H."/>
            <person name="Fernandez I Marti A."/>
            <person name="Frias L."/>
            <person name="Galan B."/>
            <person name="Garcia J.L."/>
            <person name="Howad W."/>
            <person name="Gomez-Garrido J."/>
            <person name="Gut M."/>
            <person name="Julca I."/>
            <person name="Morata J."/>
            <person name="Puigdomenech P."/>
            <person name="Ribeca P."/>
            <person name="Rubio Cabetas M.J."/>
            <person name="Vlasova A."/>
            <person name="Wirthensohn M."/>
            <person name="Garcia-Mas J."/>
            <person name="Gabaldon T."/>
            <person name="Casacuberta J.M."/>
            <person name="Arus P."/>
        </authorList>
    </citation>
    <scope>NUCLEOTIDE SEQUENCE [LARGE SCALE GENOMIC DNA]</scope>
    <source>
        <strain evidence="3">cv. Texas</strain>
    </source>
</reference>
<protein>
    <submittedName>
        <fullName evidence="2">PREDICTED: FAR1-RELATED SEQUENCE</fullName>
    </submittedName>
</protein>
<dbReference type="PANTHER" id="PTHR47718:SF7">
    <property type="entry name" value="PROTEIN FAR1-RELATED SEQUENCE"/>
    <property type="match status" value="1"/>
</dbReference>
<dbReference type="InParanoid" id="A0A5E4GG20"/>
<feature type="non-terminal residue" evidence="2">
    <location>
        <position position="173"/>
    </location>
</feature>
<evidence type="ECO:0000259" key="1">
    <source>
        <dbReference type="Pfam" id="PF10551"/>
    </source>
</evidence>
<dbReference type="Pfam" id="PF10551">
    <property type="entry name" value="MULE"/>
    <property type="match status" value="1"/>
</dbReference>
<dbReference type="PANTHER" id="PTHR47718">
    <property type="entry name" value="OS01G0519700 PROTEIN"/>
    <property type="match status" value="1"/>
</dbReference>
<feature type="non-terminal residue" evidence="2">
    <location>
        <position position="1"/>
    </location>
</feature>
<dbReference type="Proteomes" id="UP000327085">
    <property type="component" value="Unassembled WGS sequence"/>
</dbReference>
<feature type="domain" description="MULE transposase" evidence="1">
    <location>
        <begin position="114"/>
        <end position="168"/>
    </location>
</feature>
<dbReference type="Gramene" id="VVA38492">
    <property type="protein sequence ID" value="VVA38492"/>
    <property type="gene ID" value="Prudul26B018396"/>
</dbReference>
<dbReference type="AlphaFoldDB" id="A0A5E4GG20"/>
<evidence type="ECO:0000313" key="3">
    <source>
        <dbReference type="Proteomes" id="UP000327085"/>
    </source>
</evidence>
<dbReference type="EMBL" id="CABIKO010000648">
    <property type="protein sequence ID" value="VVA38492.1"/>
    <property type="molecule type" value="Genomic_DNA"/>
</dbReference>
<proteinExistence type="predicted"/>
<sequence>SHNHKPVTPERRMKMKSNRVMPKAAKILTETFHEENLPIAKVPSILGGPHIGFNNRDCYNHLRNVRYRQLDGGRSKLRILNFFYAIQCDENGRAANFFWVDARSCMAYHYFGDVATFDTTYKTNKYDMPFAPFTRVNHHLQSIQFGCALLQDETEVTFCGCLRHGLKQWEDVI</sequence>
<dbReference type="OMA" id="TEHNHET"/>
<name>A0A5E4GG20_PRUDU</name>